<keyword evidence="3" id="KW-1185">Reference proteome</keyword>
<reference evidence="2 3" key="1">
    <citation type="journal article" date="2019" name="Commun. Biol.">
        <title>The bagworm genome reveals a unique fibroin gene that provides high tensile strength.</title>
        <authorList>
            <person name="Kono N."/>
            <person name="Nakamura H."/>
            <person name="Ohtoshi R."/>
            <person name="Tomita M."/>
            <person name="Numata K."/>
            <person name="Arakawa K."/>
        </authorList>
    </citation>
    <scope>NUCLEOTIDE SEQUENCE [LARGE SCALE GENOMIC DNA]</scope>
</reference>
<organism evidence="2 3">
    <name type="scientific">Eumeta variegata</name>
    <name type="common">Bagworm moth</name>
    <name type="synonym">Eumeta japonica</name>
    <dbReference type="NCBI Taxonomy" id="151549"/>
    <lineage>
        <taxon>Eukaryota</taxon>
        <taxon>Metazoa</taxon>
        <taxon>Ecdysozoa</taxon>
        <taxon>Arthropoda</taxon>
        <taxon>Hexapoda</taxon>
        <taxon>Insecta</taxon>
        <taxon>Pterygota</taxon>
        <taxon>Neoptera</taxon>
        <taxon>Endopterygota</taxon>
        <taxon>Lepidoptera</taxon>
        <taxon>Glossata</taxon>
        <taxon>Ditrysia</taxon>
        <taxon>Tineoidea</taxon>
        <taxon>Psychidae</taxon>
        <taxon>Oiketicinae</taxon>
        <taxon>Eumeta</taxon>
    </lineage>
</organism>
<evidence type="ECO:0000256" key="1">
    <source>
        <dbReference type="SAM" id="Phobius"/>
    </source>
</evidence>
<feature type="transmembrane region" description="Helical" evidence="1">
    <location>
        <begin position="37"/>
        <end position="53"/>
    </location>
</feature>
<keyword evidence="1" id="KW-0472">Membrane</keyword>
<dbReference type="Proteomes" id="UP000299102">
    <property type="component" value="Unassembled WGS sequence"/>
</dbReference>
<protein>
    <submittedName>
        <fullName evidence="2">Uncharacterized protein</fullName>
    </submittedName>
</protein>
<keyword evidence="1" id="KW-0812">Transmembrane</keyword>
<comment type="caution">
    <text evidence="2">The sequence shown here is derived from an EMBL/GenBank/DDBJ whole genome shotgun (WGS) entry which is preliminary data.</text>
</comment>
<name>A0A4C1Y5M8_EUMVA</name>
<gene>
    <name evidence="2" type="ORF">EVAR_89361_1</name>
</gene>
<evidence type="ECO:0000313" key="3">
    <source>
        <dbReference type="Proteomes" id="UP000299102"/>
    </source>
</evidence>
<keyword evidence="1" id="KW-1133">Transmembrane helix</keyword>
<sequence length="184" mass="20352">MSEVPLMRRQASLSDVSRIFLLPLRLAFIFYSFARPALYFVGAAAGVMNGVAYDERRPAKGARWAAILCTRTIVGKYCLSSGSIKSRTSHPATNLQALGLRGSSWIARVADDGGLFGKVLPYVIINRPRFLLRKVDLLFMHRKRCSAEAEIRSSHYLSLLAPLTFSPGAGRRGAAKMAKLIQFF</sequence>
<dbReference type="AlphaFoldDB" id="A0A4C1Y5M8"/>
<proteinExistence type="predicted"/>
<dbReference type="EMBL" id="BGZK01001054">
    <property type="protein sequence ID" value="GBP69857.1"/>
    <property type="molecule type" value="Genomic_DNA"/>
</dbReference>
<accession>A0A4C1Y5M8</accession>
<evidence type="ECO:0000313" key="2">
    <source>
        <dbReference type="EMBL" id="GBP69857.1"/>
    </source>
</evidence>